<dbReference type="EMBL" id="OC861262">
    <property type="protein sequence ID" value="CAD7629303.1"/>
    <property type="molecule type" value="Genomic_DNA"/>
</dbReference>
<dbReference type="EMBL" id="CAJPIZ010006687">
    <property type="protein sequence ID" value="CAG2109733.1"/>
    <property type="molecule type" value="Genomic_DNA"/>
</dbReference>
<accession>A0A7R9Q1Y6</accession>
<dbReference type="AlphaFoldDB" id="A0A7R9Q1Y6"/>
<sequence>MNSKFSPYVRNESQTKLKAQAIGARFSPQKGLNLLGRLSPTVSPAPSSPGEECQTITEWTGHLMDIQSKFSPYVRNESQTKLKAQAIGARFSPQKGLNLLGRLSPTVSPAPSSPAEECQTITEWTGRQEPGVDEVSQTDPTIVNDCETQTVAETQPEVRRRNGLKKCCSLM</sequence>
<organism evidence="1">
    <name type="scientific">Medioppia subpectinata</name>
    <dbReference type="NCBI Taxonomy" id="1979941"/>
    <lineage>
        <taxon>Eukaryota</taxon>
        <taxon>Metazoa</taxon>
        <taxon>Ecdysozoa</taxon>
        <taxon>Arthropoda</taxon>
        <taxon>Chelicerata</taxon>
        <taxon>Arachnida</taxon>
        <taxon>Acari</taxon>
        <taxon>Acariformes</taxon>
        <taxon>Sarcoptiformes</taxon>
        <taxon>Oribatida</taxon>
        <taxon>Brachypylina</taxon>
        <taxon>Oppioidea</taxon>
        <taxon>Oppiidae</taxon>
        <taxon>Medioppia</taxon>
    </lineage>
</organism>
<reference evidence="1" key="1">
    <citation type="submission" date="2020-11" db="EMBL/GenBank/DDBJ databases">
        <authorList>
            <person name="Tran Van P."/>
        </authorList>
    </citation>
    <scope>NUCLEOTIDE SEQUENCE</scope>
</reference>
<proteinExistence type="predicted"/>
<evidence type="ECO:0000313" key="2">
    <source>
        <dbReference type="Proteomes" id="UP000759131"/>
    </source>
</evidence>
<protein>
    <submittedName>
        <fullName evidence="1">Uncharacterized protein</fullName>
    </submittedName>
</protein>
<name>A0A7R9Q1Y6_9ACAR</name>
<evidence type="ECO:0000313" key="1">
    <source>
        <dbReference type="EMBL" id="CAD7629303.1"/>
    </source>
</evidence>
<gene>
    <name evidence="1" type="ORF">OSB1V03_LOCUS9720</name>
</gene>
<dbReference type="Proteomes" id="UP000759131">
    <property type="component" value="Unassembled WGS sequence"/>
</dbReference>
<keyword evidence="2" id="KW-1185">Reference proteome</keyword>